<dbReference type="Gene3D" id="3.40.50.1820">
    <property type="entry name" value="alpha/beta hydrolase"/>
    <property type="match status" value="1"/>
</dbReference>
<feature type="chain" id="PRO_5024862319" description="Serine carboxypeptidase S28 family protein" evidence="6">
    <location>
        <begin position="19"/>
        <end position="502"/>
    </location>
</feature>
<evidence type="ECO:0000313" key="7">
    <source>
        <dbReference type="EMBL" id="CAA0404231.1"/>
    </source>
</evidence>
<dbReference type="PANTHER" id="PTHR11010:SF110">
    <property type="entry name" value="PROLYLCARBOXYPEPTIDASE-LIKE PROTEIN-RELATED"/>
    <property type="match status" value="1"/>
</dbReference>
<proteinExistence type="inferred from homology"/>
<evidence type="ECO:0000256" key="5">
    <source>
        <dbReference type="ARBA" id="ARBA00023180"/>
    </source>
</evidence>
<dbReference type="PANTHER" id="PTHR11010">
    <property type="entry name" value="PROTEASE S28 PRO-X CARBOXYPEPTIDASE-RELATED"/>
    <property type="match status" value="1"/>
</dbReference>
<dbReference type="GO" id="GO:0006508">
    <property type="term" value="P:proteolysis"/>
    <property type="evidence" value="ECO:0007669"/>
    <property type="project" value="UniProtKB-KW"/>
</dbReference>
<sequence length="502" mass="56481">MSLPYTILILFIFSTSSSYLIPLAHSKIARLGISSKTLKNEPDGSTQKVDESDLKMYYFNQTLDHFTFTPESYMTFQQRYAIDSTHWGGAKANAPILAFLGEESSLDSDLAAIGFLRDNGPRLNALLVYIEHRYYGETMPFGSAEEALKNASTLGYLNAAQPLADYAAILLHVKEKYSTNHSPIIVIGGSYGGMLAAWFRLKYPHIALGALASSAPLLYFEDTRPKFGYYYIVTKVFKEASERCYNTIRNSWIEIDRVAGKPNGLSILSKQFKTCAPLNGSFDIKDFLDTIYAEAVQYNRGPNFWVAKVCNAINANPPNRRYNLLDRIFAGVVALVGNRTCYDTKMFAQPTNNNIAWRWQSCSEIVMPVGYDKQDTMFPTAPFNMTSYIDGCKSYHGVTPRPHWITTYFGIQEVKLILQKFGSNIIFSNGLSDPYSVGGVLEDISDTLVAITTKNGSHCLDITLKSKEDPEWLVIQREKEIKVIDSWISTYQNDLRDLNMPV</sequence>
<dbReference type="Gene3D" id="1.20.120.980">
    <property type="entry name" value="Serine carboxypeptidase S28, SKS domain"/>
    <property type="match status" value="1"/>
</dbReference>
<dbReference type="SUPFAM" id="SSF53474">
    <property type="entry name" value="alpha/beta-Hydrolases"/>
    <property type="match status" value="1"/>
</dbReference>
<dbReference type="InterPro" id="IPR029058">
    <property type="entry name" value="AB_hydrolase_fold"/>
</dbReference>
<evidence type="ECO:0000256" key="4">
    <source>
        <dbReference type="ARBA" id="ARBA00022801"/>
    </source>
</evidence>
<protein>
    <recommendedName>
        <fullName evidence="9">Serine carboxypeptidase S28 family protein</fullName>
    </recommendedName>
</protein>
<accession>A0A5S9Y6M9</accession>
<evidence type="ECO:0000256" key="2">
    <source>
        <dbReference type="ARBA" id="ARBA00022670"/>
    </source>
</evidence>
<comment type="similarity">
    <text evidence="1">Belongs to the peptidase S28 family.</text>
</comment>
<keyword evidence="2" id="KW-0645">Protease</keyword>
<evidence type="ECO:0000256" key="1">
    <source>
        <dbReference type="ARBA" id="ARBA00011079"/>
    </source>
</evidence>
<name>A0A5S9Y6M9_ARATH</name>
<dbReference type="Pfam" id="PF05577">
    <property type="entry name" value="Peptidase_S28"/>
    <property type="match status" value="1"/>
</dbReference>
<dbReference type="FunFam" id="1.20.120.980:FF:000006">
    <property type="entry name" value="Serine carboxypeptidase S28 family protein"/>
    <property type="match status" value="1"/>
</dbReference>
<organism evidence="7 8">
    <name type="scientific">Arabidopsis thaliana</name>
    <name type="common">Mouse-ear cress</name>
    <dbReference type="NCBI Taxonomy" id="3702"/>
    <lineage>
        <taxon>Eukaryota</taxon>
        <taxon>Viridiplantae</taxon>
        <taxon>Streptophyta</taxon>
        <taxon>Embryophyta</taxon>
        <taxon>Tracheophyta</taxon>
        <taxon>Spermatophyta</taxon>
        <taxon>Magnoliopsida</taxon>
        <taxon>eudicotyledons</taxon>
        <taxon>Gunneridae</taxon>
        <taxon>Pentapetalae</taxon>
        <taxon>rosids</taxon>
        <taxon>malvids</taxon>
        <taxon>Brassicales</taxon>
        <taxon>Brassicaceae</taxon>
        <taxon>Camelineae</taxon>
        <taxon>Arabidopsis</taxon>
    </lineage>
</organism>
<evidence type="ECO:0000313" key="8">
    <source>
        <dbReference type="Proteomes" id="UP000434276"/>
    </source>
</evidence>
<dbReference type="AlphaFoldDB" id="A0A5S9Y6M9"/>
<reference evidence="7 8" key="1">
    <citation type="submission" date="2019-12" db="EMBL/GenBank/DDBJ databases">
        <authorList>
            <person name="Jiao W.-B."/>
            <person name="Schneeberger K."/>
        </authorList>
    </citation>
    <scope>NUCLEOTIDE SEQUENCE [LARGE SCALE GENOMIC DNA]</scope>
    <source>
        <strain evidence="8">cv. C24</strain>
    </source>
</reference>
<dbReference type="OrthoDB" id="2130629at2759"/>
<dbReference type="Proteomes" id="UP000434276">
    <property type="component" value="Unassembled WGS sequence"/>
</dbReference>
<evidence type="ECO:0000256" key="6">
    <source>
        <dbReference type="SAM" id="SignalP"/>
    </source>
</evidence>
<dbReference type="InterPro" id="IPR008758">
    <property type="entry name" value="Peptidase_S28"/>
</dbReference>
<dbReference type="GO" id="GO:0070008">
    <property type="term" value="F:serine-type exopeptidase activity"/>
    <property type="evidence" value="ECO:0007669"/>
    <property type="project" value="InterPro"/>
</dbReference>
<feature type="signal peptide" evidence="6">
    <location>
        <begin position="1"/>
        <end position="18"/>
    </location>
</feature>
<dbReference type="EMBL" id="CACSHJ010000096">
    <property type="protein sequence ID" value="CAA0404231.1"/>
    <property type="molecule type" value="Genomic_DNA"/>
</dbReference>
<evidence type="ECO:0008006" key="9">
    <source>
        <dbReference type="Google" id="ProtNLM"/>
    </source>
</evidence>
<gene>
    <name evidence="7" type="ORF">C24_LOCUS22907</name>
</gene>
<dbReference type="InterPro" id="IPR042269">
    <property type="entry name" value="Ser_carbopepase_S28_SKS"/>
</dbReference>
<keyword evidence="5" id="KW-0325">Glycoprotein</keyword>
<dbReference type="ExpressionAtlas" id="A0A5S9Y6M9">
    <property type="expression patterns" value="baseline and differential"/>
</dbReference>
<evidence type="ECO:0000256" key="3">
    <source>
        <dbReference type="ARBA" id="ARBA00022729"/>
    </source>
</evidence>
<keyword evidence="4" id="KW-0378">Hydrolase</keyword>
<keyword evidence="3 6" id="KW-0732">Signal</keyword>